<keyword evidence="4" id="KW-0812">Transmembrane</keyword>
<proteinExistence type="predicted"/>
<keyword evidence="1" id="KW-0479">Metal-binding</keyword>
<evidence type="ECO:0000256" key="1">
    <source>
        <dbReference type="ARBA" id="ARBA00022723"/>
    </source>
</evidence>
<feature type="domain" description="Amidohydrolase-related" evidence="5">
    <location>
        <begin position="58"/>
        <end position="358"/>
    </location>
</feature>
<evidence type="ECO:0000259" key="5">
    <source>
        <dbReference type="Pfam" id="PF01979"/>
    </source>
</evidence>
<dbReference type="InterPro" id="IPR050287">
    <property type="entry name" value="MTA/SAH_deaminase"/>
</dbReference>
<evidence type="ECO:0000313" key="7">
    <source>
        <dbReference type="EMBL" id="RIH91679.1"/>
    </source>
</evidence>
<evidence type="ECO:0000256" key="4">
    <source>
        <dbReference type="SAM" id="Phobius"/>
    </source>
</evidence>
<keyword evidence="3" id="KW-0862">Zinc</keyword>
<dbReference type="SUPFAM" id="SSF51338">
    <property type="entry name" value="Composite domain of metallo-dependent hydrolases"/>
    <property type="match status" value="1"/>
</dbReference>
<dbReference type="AlphaFoldDB" id="A0A399F8U0"/>
<dbReference type="Proteomes" id="UP000266178">
    <property type="component" value="Unassembled WGS sequence"/>
</dbReference>
<dbReference type="EMBL" id="QWLB01000035">
    <property type="protein sequence ID" value="RIH91679.1"/>
    <property type="molecule type" value="Genomic_DNA"/>
</dbReference>
<dbReference type="GO" id="GO:0046872">
    <property type="term" value="F:metal ion binding"/>
    <property type="evidence" value="ECO:0007669"/>
    <property type="project" value="UniProtKB-KW"/>
</dbReference>
<reference evidence="7 8" key="1">
    <citation type="submission" date="2018-08" db="EMBL/GenBank/DDBJ databases">
        <title>Meiothermus granaticius genome AF-68 sequencing project.</title>
        <authorList>
            <person name="Da Costa M.S."/>
            <person name="Albuquerque L."/>
            <person name="Raposo P."/>
            <person name="Froufe H.J.C."/>
            <person name="Barroso C.S."/>
            <person name="Egas C."/>
        </authorList>
    </citation>
    <scope>NUCLEOTIDE SEQUENCE [LARGE SCALE GENOMIC DNA]</scope>
    <source>
        <strain evidence="7 8">AF-68</strain>
    </source>
</reference>
<dbReference type="InterPro" id="IPR032466">
    <property type="entry name" value="Metal_Hydrolase"/>
</dbReference>
<organism evidence="7 8">
    <name type="scientific">Meiothermus granaticius NBRC 107808</name>
    <dbReference type="NCBI Taxonomy" id="1227551"/>
    <lineage>
        <taxon>Bacteria</taxon>
        <taxon>Thermotogati</taxon>
        <taxon>Deinococcota</taxon>
        <taxon>Deinococci</taxon>
        <taxon>Thermales</taxon>
        <taxon>Thermaceae</taxon>
        <taxon>Meiothermus</taxon>
    </lineage>
</organism>
<evidence type="ECO:0000259" key="6">
    <source>
        <dbReference type="Pfam" id="PF22039"/>
    </source>
</evidence>
<keyword evidence="8" id="KW-1185">Reference proteome</keyword>
<protein>
    <submittedName>
        <fullName evidence="7">Aminodeoxyfutalosine deaminase</fullName>
        <ecNumber evidence="7">3.5.4.40</ecNumber>
    </submittedName>
</protein>
<accession>A0A399F8U0</accession>
<dbReference type="Gene3D" id="2.30.40.10">
    <property type="entry name" value="Urease, subunit C, domain 1"/>
    <property type="match status" value="1"/>
</dbReference>
<gene>
    <name evidence="7" type="ORF">Mgrana_02420</name>
</gene>
<name>A0A399F8U0_9DEIN</name>
<comment type="caution">
    <text evidence="7">The sequence shown here is derived from an EMBL/GenBank/DDBJ whole genome shotgun (WGS) entry which is preliminary data.</text>
</comment>
<dbReference type="Gene3D" id="3.20.20.140">
    <property type="entry name" value="Metal-dependent hydrolases"/>
    <property type="match status" value="1"/>
</dbReference>
<dbReference type="InterPro" id="IPR011059">
    <property type="entry name" value="Metal-dep_hydrolase_composite"/>
</dbReference>
<keyword evidence="4" id="KW-1133">Transmembrane helix</keyword>
<dbReference type="InterPro" id="IPR006680">
    <property type="entry name" value="Amidohydro-rel"/>
</dbReference>
<dbReference type="GO" id="GO:0016810">
    <property type="term" value="F:hydrolase activity, acting on carbon-nitrogen (but not peptide) bonds"/>
    <property type="evidence" value="ECO:0007669"/>
    <property type="project" value="InterPro"/>
</dbReference>
<evidence type="ECO:0000256" key="2">
    <source>
        <dbReference type="ARBA" id="ARBA00022801"/>
    </source>
</evidence>
<feature type="domain" description="Aminodeoxyfutalosine deaminase/Imidazolonepropionase-like composite" evidence="6">
    <location>
        <begin position="24"/>
        <end position="49"/>
    </location>
</feature>
<evidence type="ECO:0000313" key="8">
    <source>
        <dbReference type="Proteomes" id="UP000266178"/>
    </source>
</evidence>
<keyword evidence="4" id="KW-0472">Membrane</keyword>
<dbReference type="Pfam" id="PF01979">
    <property type="entry name" value="Amidohydro_1"/>
    <property type="match status" value="1"/>
</dbReference>
<evidence type="ECO:0000256" key="3">
    <source>
        <dbReference type="ARBA" id="ARBA00022833"/>
    </source>
</evidence>
<dbReference type="EC" id="3.5.4.40" evidence="7"/>
<dbReference type="PANTHER" id="PTHR43794">
    <property type="entry name" value="AMINOHYDROLASE SSNA-RELATED"/>
    <property type="match status" value="1"/>
</dbReference>
<sequence length="367" mass="39580">MNLEPQLWTAEVVYTGFGTPMLAGALAVVGAHVAAVGELEALRQRYPQAPLIHKGKALTPPVVNAHTHLDLSKLGYYQGPYTGFIRQVIANAAERGVEAAQLGLAKLQAAHTGAFGDIVARDEGMEYLLLESPLPGVAYREVLGTNPEQAGEIFEAVKPKLLAWKRREGRVKVGISPHTAHTVSAPLLKKLFEFAALEGFPLQIHLAESPEESAYFRDNTGPLAGFMAPFNPSWRGLGLSPVEYLAHLGGLGPNLTLVHGVQVNENDVQILAQTGCKVVSCPRSNAGLECGSFPWELYGKYHLEVALGTDSLGSSPDLDVKNEALFLWQQVDPRALVRAVTRGGYRVLGLEAARITRGTPVSQVQSW</sequence>
<dbReference type="Pfam" id="PF22039">
    <property type="entry name" value="HUTI_composite_bact"/>
    <property type="match status" value="1"/>
</dbReference>
<dbReference type="SUPFAM" id="SSF51556">
    <property type="entry name" value="Metallo-dependent hydrolases"/>
    <property type="match status" value="1"/>
</dbReference>
<feature type="transmembrane region" description="Helical" evidence="4">
    <location>
        <begin position="12"/>
        <end position="36"/>
    </location>
</feature>
<dbReference type="PANTHER" id="PTHR43794:SF11">
    <property type="entry name" value="AMIDOHYDROLASE-RELATED DOMAIN-CONTAINING PROTEIN"/>
    <property type="match status" value="1"/>
</dbReference>
<dbReference type="InterPro" id="IPR054418">
    <property type="entry name" value="MQNX/HUTI_composite_N"/>
</dbReference>
<keyword evidence="2 7" id="KW-0378">Hydrolase</keyword>